<keyword evidence="8" id="KW-1185">Reference proteome</keyword>
<dbReference type="CDD" id="cd10001">
    <property type="entry name" value="HDAC_classII_APAH"/>
    <property type="match status" value="1"/>
</dbReference>
<keyword evidence="3" id="KW-0479">Metal-binding</keyword>
<dbReference type="InterPro" id="IPR023696">
    <property type="entry name" value="Ureohydrolase_dom_sf"/>
</dbReference>
<comment type="cofactor">
    <cofactor evidence="1">
        <name>Zn(2+)</name>
        <dbReference type="ChEBI" id="CHEBI:29105"/>
    </cofactor>
</comment>
<protein>
    <submittedName>
        <fullName evidence="7">Histone deacetylase superfamily</fullName>
    </submittedName>
</protein>
<sequence length="401" mass="45019">MWVIYHKDTLLHQTVELIGAKLIPALESPARIEAILKVLEEDEENTIQYLHDKQNPDNLPFPKCEPLSHDLVQELLTKTHDFSYLEHLKTAHAAWVAQGLVEEDDCILPECFRPPTNTTGSRSEQPPEDIFARMGYYAFDMSSGLSKGSWKAILASATIAVEAARLLTVPTMVALQSPYFKIQNTVLALCRPPGHHCDTKMSGGYCYVNNAVLAVEALHHYLNGQYPGLLLIPKVAILDLDFHHGNGTQDYFYSNSAVLYVSIHGLNEFPYYSGFEEETGRDSGRGFNCNYPIPVKTSAEEYMAVLKAAMDKIQDFQPDFLIVSLGFDTFRLDPLGSFDLDTEDYETMARCVRSSDELRSIPAIIMLEGGYVFENLGENMKSFLKGWKGNVESDHAVFKLD</sequence>
<dbReference type="GO" id="GO:0040029">
    <property type="term" value="P:epigenetic regulation of gene expression"/>
    <property type="evidence" value="ECO:0007669"/>
    <property type="project" value="TreeGrafter"/>
</dbReference>
<evidence type="ECO:0000256" key="4">
    <source>
        <dbReference type="ARBA" id="ARBA00022801"/>
    </source>
</evidence>
<dbReference type="EMBL" id="MU007018">
    <property type="protein sequence ID" value="KAF2433987.1"/>
    <property type="molecule type" value="Genomic_DNA"/>
</dbReference>
<feature type="domain" description="Histone deacetylase" evidence="6">
    <location>
        <begin position="27"/>
        <end position="385"/>
    </location>
</feature>
<keyword evidence="5" id="KW-0862">Zinc</keyword>
<dbReference type="OrthoDB" id="5232919at2759"/>
<evidence type="ECO:0000256" key="3">
    <source>
        <dbReference type="ARBA" id="ARBA00022723"/>
    </source>
</evidence>
<dbReference type="InterPro" id="IPR023801">
    <property type="entry name" value="His_deacetylse_dom"/>
</dbReference>
<reference evidence="7" key="1">
    <citation type="journal article" date="2020" name="Stud. Mycol.">
        <title>101 Dothideomycetes genomes: a test case for predicting lifestyles and emergence of pathogens.</title>
        <authorList>
            <person name="Haridas S."/>
            <person name="Albert R."/>
            <person name="Binder M."/>
            <person name="Bloem J."/>
            <person name="Labutti K."/>
            <person name="Salamov A."/>
            <person name="Andreopoulos B."/>
            <person name="Baker S."/>
            <person name="Barry K."/>
            <person name="Bills G."/>
            <person name="Bluhm B."/>
            <person name="Cannon C."/>
            <person name="Castanera R."/>
            <person name="Culley D."/>
            <person name="Daum C."/>
            <person name="Ezra D."/>
            <person name="Gonzalez J."/>
            <person name="Henrissat B."/>
            <person name="Kuo A."/>
            <person name="Liang C."/>
            <person name="Lipzen A."/>
            <person name="Lutzoni F."/>
            <person name="Magnuson J."/>
            <person name="Mondo S."/>
            <person name="Nolan M."/>
            <person name="Ohm R."/>
            <person name="Pangilinan J."/>
            <person name="Park H.-J."/>
            <person name="Ramirez L."/>
            <person name="Alfaro M."/>
            <person name="Sun H."/>
            <person name="Tritt A."/>
            <person name="Yoshinaga Y."/>
            <person name="Zwiers L.-H."/>
            <person name="Turgeon B."/>
            <person name="Goodwin S."/>
            <person name="Spatafora J."/>
            <person name="Crous P."/>
            <person name="Grigoriev I."/>
        </authorList>
    </citation>
    <scope>NUCLEOTIDE SEQUENCE</scope>
    <source>
        <strain evidence="7">CBS 130266</strain>
    </source>
</reference>
<evidence type="ECO:0000313" key="8">
    <source>
        <dbReference type="Proteomes" id="UP000800235"/>
    </source>
</evidence>
<dbReference type="InterPro" id="IPR000286">
    <property type="entry name" value="HDACs"/>
</dbReference>
<comment type="caution">
    <text evidence="7">The sequence shown here is derived from an EMBL/GenBank/DDBJ whole genome shotgun (WGS) entry which is preliminary data.</text>
</comment>
<dbReference type="PRINTS" id="PR01270">
    <property type="entry name" value="HDASUPER"/>
</dbReference>
<evidence type="ECO:0000256" key="2">
    <source>
        <dbReference type="ARBA" id="ARBA00005947"/>
    </source>
</evidence>
<evidence type="ECO:0000256" key="1">
    <source>
        <dbReference type="ARBA" id="ARBA00001947"/>
    </source>
</evidence>
<comment type="similarity">
    <text evidence="2">Belongs to the histone deacetylase family.</text>
</comment>
<keyword evidence="4" id="KW-0378">Hydrolase</keyword>
<proteinExistence type="inferred from homology"/>
<dbReference type="SUPFAM" id="SSF52768">
    <property type="entry name" value="Arginase/deacetylase"/>
    <property type="match status" value="1"/>
</dbReference>
<dbReference type="PANTHER" id="PTHR10625">
    <property type="entry name" value="HISTONE DEACETYLASE HDAC1-RELATED"/>
    <property type="match status" value="1"/>
</dbReference>
<accession>A0A9P4U2I4</accession>
<dbReference type="GO" id="GO:0004407">
    <property type="term" value="F:histone deacetylase activity"/>
    <property type="evidence" value="ECO:0007669"/>
    <property type="project" value="TreeGrafter"/>
</dbReference>
<name>A0A9P4U2I4_9PEZI</name>
<evidence type="ECO:0000256" key="5">
    <source>
        <dbReference type="ARBA" id="ARBA00022833"/>
    </source>
</evidence>
<dbReference type="Proteomes" id="UP000800235">
    <property type="component" value="Unassembled WGS sequence"/>
</dbReference>
<organism evidence="7 8">
    <name type="scientific">Tothia fuscella</name>
    <dbReference type="NCBI Taxonomy" id="1048955"/>
    <lineage>
        <taxon>Eukaryota</taxon>
        <taxon>Fungi</taxon>
        <taxon>Dikarya</taxon>
        <taxon>Ascomycota</taxon>
        <taxon>Pezizomycotina</taxon>
        <taxon>Dothideomycetes</taxon>
        <taxon>Pleosporomycetidae</taxon>
        <taxon>Venturiales</taxon>
        <taxon>Cylindrosympodiaceae</taxon>
        <taxon>Tothia</taxon>
    </lineage>
</organism>
<dbReference type="GO" id="GO:0016787">
    <property type="term" value="F:hydrolase activity"/>
    <property type="evidence" value="ECO:0007669"/>
    <property type="project" value="UniProtKB-KW"/>
</dbReference>
<evidence type="ECO:0000259" key="6">
    <source>
        <dbReference type="Pfam" id="PF00850"/>
    </source>
</evidence>
<dbReference type="InterPro" id="IPR037138">
    <property type="entry name" value="His_deacetylse_dom_sf"/>
</dbReference>
<evidence type="ECO:0000313" key="7">
    <source>
        <dbReference type="EMBL" id="KAF2433987.1"/>
    </source>
</evidence>
<dbReference type="GO" id="GO:0046872">
    <property type="term" value="F:metal ion binding"/>
    <property type="evidence" value="ECO:0007669"/>
    <property type="project" value="UniProtKB-KW"/>
</dbReference>
<dbReference type="PANTHER" id="PTHR10625:SF17">
    <property type="entry name" value="HISTONE DEACETYLASE 8"/>
    <property type="match status" value="1"/>
</dbReference>
<dbReference type="AlphaFoldDB" id="A0A9P4U2I4"/>
<dbReference type="Gene3D" id="3.40.800.20">
    <property type="entry name" value="Histone deacetylase domain"/>
    <property type="match status" value="1"/>
</dbReference>
<dbReference type="Pfam" id="PF00850">
    <property type="entry name" value="Hist_deacetyl"/>
    <property type="match status" value="1"/>
</dbReference>
<gene>
    <name evidence="7" type="ORF">EJ08DRAFT_20359</name>
</gene>